<comment type="similarity">
    <text evidence="1">Belongs to the WD repeat EIPR1 family.</text>
</comment>
<dbReference type="InterPro" id="IPR001680">
    <property type="entry name" value="WD40_rpt"/>
</dbReference>
<evidence type="ECO:0000256" key="5">
    <source>
        <dbReference type="SAM" id="MobiDB-lite"/>
    </source>
</evidence>
<evidence type="ECO:0000256" key="3">
    <source>
        <dbReference type="ARBA" id="ARBA00022737"/>
    </source>
</evidence>
<dbReference type="InterPro" id="IPR015943">
    <property type="entry name" value="WD40/YVTN_repeat-like_dom_sf"/>
</dbReference>
<reference evidence="7" key="1">
    <citation type="submission" date="2022-07" db="EMBL/GenBank/DDBJ databases">
        <title>Phylogenomic reconstructions and comparative analyses of Kickxellomycotina fungi.</title>
        <authorList>
            <person name="Reynolds N.K."/>
            <person name="Stajich J.E."/>
            <person name="Barry K."/>
            <person name="Grigoriev I.V."/>
            <person name="Crous P."/>
            <person name="Smith M.E."/>
        </authorList>
    </citation>
    <scope>NUCLEOTIDE SEQUENCE</scope>
    <source>
        <strain evidence="7">NBRC 105413</strain>
    </source>
</reference>
<dbReference type="PROSITE" id="PS50294">
    <property type="entry name" value="WD_REPEATS_REGION"/>
    <property type="match status" value="1"/>
</dbReference>
<evidence type="ECO:0000256" key="2">
    <source>
        <dbReference type="ARBA" id="ARBA00022574"/>
    </source>
</evidence>
<keyword evidence="8" id="KW-1185">Reference proteome</keyword>
<dbReference type="PROSITE" id="PS50082">
    <property type="entry name" value="WD_REPEATS_2"/>
    <property type="match status" value="3"/>
</dbReference>
<name>A0A9W7XL92_9FUNG</name>
<dbReference type="InterPro" id="IPR019775">
    <property type="entry name" value="WD40_repeat_CS"/>
</dbReference>
<evidence type="ECO:0000259" key="6">
    <source>
        <dbReference type="Pfam" id="PF23609"/>
    </source>
</evidence>
<feature type="region of interest" description="Disordered" evidence="5">
    <location>
        <begin position="307"/>
        <end position="328"/>
    </location>
</feature>
<feature type="domain" description="EIPR1-like beta-propeller" evidence="6">
    <location>
        <begin position="173"/>
        <end position="292"/>
    </location>
</feature>
<dbReference type="Gene3D" id="2.130.10.10">
    <property type="entry name" value="YVTN repeat-like/Quinoprotein amine dehydrogenase"/>
    <property type="match status" value="1"/>
</dbReference>
<gene>
    <name evidence="7" type="primary">TSSC1</name>
    <name evidence="7" type="ORF">LPJ64_003675</name>
</gene>
<dbReference type="EMBL" id="JANBOH010000150">
    <property type="protein sequence ID" value="KAJ1644663.1"/>
    <property type="molecule type" value="Genomic_DNA"/>
</dbReference>
<accession>A0A9W7XL92</accession>
<keyword evidence="3" id="KW-0677">Repeat</keyword>
<dbReference type="InterPro" id="IPR059104">
    <property type="entry name" value="Beta-prop_EIPR1-like"/>
</dbReference>
<dbReference type="AlphaFoldDB" id="A0A9W7XL92"/>
<dbReference type="PROSITE" id="PS00678">
    <property type="entry name" value="WD_REPEATS_1"/>
    <property type="match status" value="1"/>
</dbReference>
<keyword evidence="2 4" id="KW-0853">WD repeat</keyword>
<feature type="repeat" description="WD" evidence="4">
    <location>
        <begin position="170"/>
        <end position="211"/>
    </location>
</feature>
<sequence length="388" mass="41335">MPSNTGTSYVYGIERPTLCLTALPHPQTNRFALATLGIAEPAEIHIVDFDTDNAQISSQVFKHSCGIRSLTGLPWDPTLLLATDSTGCKAPQVLRIPDNGDASVEVVAALPQSLNDGTAAHLVVAHPSVYCRDAAVVPLPSSTAGTTIYDLDRPGSPAAKYSVGGTGARTLHHMEDIEALAFHPTASSLLSTADGTSLRSWDTRVDPQRATLAMSIECAHSAKIRTLDHNPNLPYIVATAGDDGHVRVWDTRVPTAALMEIANHSHWVYSVAFNPNHDQLLLSAGADGLVNLESVVSVSSAHVVAHHAEETSGDAESDVSSDYSNQGGSDIGLGQATDGLVAQFDDHETSVYAARWSLADPWIFASLSFDGRMVINSVPREEKYKILL</sequence>
<dbReference type="InterPro" id="IPR040323">
    <property type="entry name" value="EIPR1"/>
</dbReference>
<evidence type="ECO:0000256" key="1">
    <source>
        <dbReference type="ARBA" id="ARBA00005672"/>
    </source>
</evidence>
<dbReference type="SUPFAM" id="SSF50978">
    <property type="entry name" value="WD40 repeat-like"/>
    <property type="match status" value="1"/>
</dbReference>
<evidence type="ECO:0000313" key="8">
    <source>
        <dbReference type="Proteomes" id="UP001145021"/>
    </source>
</evidence>
<dbReference type="Proteomes" id="UP001145021">
    <property type="component" value="Unassembled WGS sequence"/>
</dbReference>
<dbReference type="PANTHER" id="PTHR14205:SF15">
    <property type="entry name" value="EARP AND GARP COMPLEX-INTERACTING PROTEIN 1"/>
    <property type="match status" value="1"/>
</dbReference>
<feature type="repeat" description="WD" evidence="4">
    <location>
        <begin position="261"/>
        <end position="292"/>
    </location>
</feature>
<dbReference type="InterPro" id="IPR036322">
    <property type="entry name" value="WD40_repeat_dom_sf"/>
</dbReference>
<organism evidence="7 8">
    <name type="scientific">Coemansia asiatica</name>
    <dbReference type="NCBI Taxonomy" id="1052880"/>
    <lineage>
        <taxon>Eukaryota</taxon>
        <taxon>Fungi</taxon>
        <taxon>Fungi incertae sedis</taxon>
        <taxon>Zoopagomycota</taxon>
        <taxon>Kickxellomycotina</taxon>
        <taxon>Kickxellomycetes</taxon>
        <taxon>Kickxellales</taxon>
        <taxon>Kickxellaceae</taxon>
        <taxon>Coemansia</taxon>
    </lineage>
</organism>
<comment type="caution">
    <text evidence="7">The sequence shown here is derived from an EMBL/GenBank/DDBJ whole genome shotgun (WGS) entry which is preliminary data.</text>
</comment>
<dbReference type="Pfam" id="PF23609">
    <property type="entry name" value="Beta-prop_EIPR1"/>
    <property type="match status" value="1"/>
</dbReference>
<dbReference type="SMART" id="SM00320">
    <property type="entry name" value="WD40"/>
    <property type="match status" value="4"/>
</dbReference>
<evidence type="ECO:0000256" key="4">
    <source>
        <dbReference type="PROSITE-ProRule" id="PRU00221"/>
    </source>
</evidence>
<evidence type="ECO:0000313" key="7">
    <source>
        <dbReference type="EMBL" id="KAJ1644663.1"/>
    </source>
</evidence>
<feature type="repeat" description="WD" evidence="4">
    <location>
        <begin position="217"/>
        <end position="252"/>
    </location>
</feature>
<dbReference type="GO" id="GO:0016567">
    <property type="term" value="P:protein ubiquitination"/>
    <property type="evidence" value="ECO:0007669"/>
    <property type="project" value="TreeGrafter"/>
</dbReference>
<proteinExistence type="inferred from homology"/>
<dbReference type="PANTHER" id="PTHR14205">
    <property type="entry name" value="WD-REPEAT PROTEIN"/>
    <property type="match status" value="1"/>
</dbReference>
<protein>
    <submittedName>
        <fullName evidence="7">Protein tssc1</fullName>
    </submittedName>
</protein>